<evidence type="ECO:0000313" key="1">
    <source>
        <dbReference type="EMBL" id="KNZ62791.1"/>
    </source>
</evidence>
<feature type="non-terminal residue" evidence="1">
    <location>
        <position position="92"/>
    </location>
</feature>
<accession>A0A0L6VPZ5</accession>
<comment type="caution">
    <text evidence="1">The sequence shown here is derived from an EMBL/GenBank/DDBJ whole genome shotgun (WGS) entry which is preliminary data.</text>
</comment>
<sequence length="92" mass="11354">MESETETETERYQQNNLRFSRRRVEHERDDGLDLVEEATYRSRVRKIVEIKNDNLKFEGERFHNFLMCYERTADVWGATKWDKVMQIDRFFI</sequence>
<proteinExistence type="predicted"/>
<name>A0A0L6VPZ5_9BASI</name>
<dbReference type="EMBL" id="LAVV01002486">
    <property type="protein sequence ID" value="KNZ62791.1"/>
    <property type="molecule type" value="Genomic_DNA"/>
</dbReference>
<evidence type="ECO:0000313" key="2">
    <source>
        <dbReference type="Proteomes" id="UP000037035"/>
    </source>
</evidence>
<dbReference type="Proteomes" id="UP000037035">
    <property type="component" value="Unassembled WGS sequence"/>
</dbReference>
<dbReference type="AlphaFoldDB" id="A0A0L6VPZ5"/>
<protein>
    <submittedName>
        <fullName evidence="1">Uncharacterized protein</fullName>
    </submittedName>
</protein>
<organism evidence="1 2">
    <name type="scientific">Puccinia sorghi</name>
    <dbReference type="NCBI Taxonomy" id="27349"/>
    <lineage>
        <taxon>Eukaryota</taxon>
        <taxon>Fungi</taxon>
        <taxon>Dikarya</taxon>
        <taxon>Basidiomycota</taxon>
        <taxon>Pucciniomycotina</taxon>
        <taxon>Pucciniomycetes</taxon>
        <taxon>Pucciniales</taxon>
        <taxon>Pucciniaceae</taxon>
        <taxon>Puccinia</taxon>
    </lineage>
</organism>
<gene>
    <name evidence="1" type="ORF">VP01_12238g1</name>
</gene>
<dbReference type="VEuPathDB" id="FungiDB:VP01_12238g1"/>
<keyword evidence="2" id="KW-1185">Reference proteome</keyword>
<reference evidence="1 2" key="1">
    <citation type="submission" date="2015-08" db="EMBL/GenBank/DDBJ databases">
        <title>Next Generation Sequencing and Analysis of the Genome of Puccinia sorghi L Schw, the Causal Agent of Maize Common Rust.</title>
        <authorList>
            <person name="Rochi L."/>
            <person name="Burguener G."/>
            <person name="Darino M."/>
            <person name="Turjanski A."/>
            <person name="Kreff E."/>
            <person name="Dieguez M.J."/>
            <person name="Sacco F."/>
        </authorList>
    </citation>
    <scope>NUCLEOTIDE SEQUENCE [LARGE SCALE GENOMIC DNA]</scope>
    <source>
        <strain evidence="1 2">RO10H11247</strain>
    </source>
</reference>